<sequence>MDNRLIVFDCVPARAAPETSALVPERIRGEKELLQFIARSRRKMADVLQIRLERQTVTHLRARFNIATTAAMT</sequence>
<reference evidence="1 2" key="1">
    <citation type="submission" date="2024-02" db="EMBL/GenBank/DDBJ databases">
        <title>Adaptive strategies in a cosmopolitan and abundant soil bacterium.</title>
        <authorList>
            <person name="Carini P."/>
        </authorList>
    </citation>
    <scope>NUCLEOTIDE SEQUENCE [LARGE SCALE GENOMIC DNA]</scope>
    <source>
        <strain evidence="1 2">AZCC 1608</strain>
    </source>
</reference>
<dbReference type="EMBL" id="JAZHRV010000001">
    <property type="protein sequence ID" value="MEH2552675.1"/>
    <property type="molecule type" value="Genomic_DNA"/>
</dbReference>
<proteinExistence type="predicted"/>
<accession>A0ABU8B2B4</accession>
<gene>
    <name evidence="1" type="ORF">V1286_000204</name>
</gene>
<organism evidence="1 2">
    <name type="scientific">Bradyrhizobium algeriense</name>
    <dbReference type="NCBI Taxonomy" id="634784"/>
    <lineage>
        <taxon>Bacteria</taxon>
        <taxon>Pseudomonadati</taxon>
        <taxon>Pseudomonadota</taxon>
        <taxon>Alphaproteobacteria</taxon>
        <taxon>Hyphomicrobiales</taxon>
        <taxon>Nitrobacteraceae</taxon>
        <taxon>Bradyrhizobium</taxon>
    </lineage>
</organism>
<protein>
    <submittedName>
        <fullName evidence="1">Uncharacterized protein</fullName>
    </submittedName>
</protein>
<evidence type="ECO:0000313" key="2">
    <source>
        <dbReference type="Proteomes" id="UP001364224"/>
    </source>
</evidence>
<comment type="caution">
    <text evidence="1">The sequence shown here is derived from an EMBL/GenBank/DDBJ whole genome shotgun (WGS) entry which is preliminary data.</text>
</comment>
<name>A0ABU8B2B4_9BRAD</name>
<evidence type="ECO:0000313" key="1">
    <source>
        <dbReference type="EMBL" id="MEH2552675.1"/>
    </source>
</evidence>
<dbReference type="Proteomes" id="UP001364224">
    <property type="component" value="Unassembled WGS sequence"/>
</dbReference>
<dbReference type="RefSeq" id="WP_334477014.1">
    <property type="nucleotide sequence ID" value="NZ_JAZHRV010000001.1"/>
</dbReference>
<keyword evidence="2" id="KW-1185">Reference proteome</keyword>